<feature type="non-terminal residue" evidence="2">
    <location>
        <position position="1"/>
    </location>
</feature>
<accession>A0AAV4NBR7</accession>
<gene>
    <name evidence="2" type="ORF">CDAR_2211</name>
</gene>
<feature type="region of interest" description="Disordered" evidence="1">
    <location>
        <begin position="27"/>
        <end position="47"/>
    </location>
</feature>
<proteinExistence type="predicted"/>
<evidence type="ECO:0000256" key="1">
    <source>
        <dbReference type="SAM" id="MobiDB-lite"/>
    </source>
</evidence>
<evidence type="ECO:0000313" key="3">
    <source>
        <dbReference type="Proteomes" id="UP001054837"/>
    </source>
</evidence>
<dbReference type="Proteomes" id="UP001054837">
    <property type="component" value="Unassembled WGS sequence"/>
</dbReference>
<feature type="non-terminal residue" evidence="2">
    <location>
        <position position="47"/>
    </location>
</feature>
<name>A0AAV4NBR7_9ARAC</name>
<dbReference type="EMBL" id="BPLQ01001387">
    <property type="protein sequence ID" value="GIX81318.1"/>
    <property type="molecule type" value="Genomic_DNA"/>
</dbReference>
<feature type="compositionally biased region" description="Basic and acidic residues" evidence="1">
    <location>
        <begin position="38"/>
        <end position="47"/>
    </location>
</feature>
<reference evidence="2 3" key="1">
    <citation type="submission" date="2021-06" db="EMBL/GenBank/DDBJ databases">
        <title>Caerostris darwini draft genome.</title>
        <authorList>
            <person name="Kono N."/>
            <person name="Arakawa K."/>
        </authorList>
    </citation>
    <scope>NUCLEOTIDE SEQUENCE [LARGE SCALE GENOMIC DNA]</scope>
</reference>
<keyword evidence="3" id="KW-1185">Reference proteome</keyword>
<sequence>LEDGHTLFDYDVNINDLVQMLVKQIGSKTKNTSPPKLCSEEVSKENK</sequence>
<comment type="caution">
    <text evidence="2">The sequence shown here is derived from an EMBL/GenBank/DDBJ whole genome shotgun (WGS) entry which is preliminary data.</text>
</comment>
<dbReference type="AlphaFoldDB" id="A0AAV4NBR7"/>
<organism evidence="2 3">
    <name type="scientific">Caerostris darwini</name>
    <dbReference type="NCBI Taxonomy" id="1538125"/>
    <lineage>
        <taxon>Eukaryota</taxon>
        <taxon>Metazoa</taxon>
        <taxon>Ecdysozoa</taxon>
        <taxon>Arthropoda</taxon>
        <taxon>Chelicerata</taxon>
        <taxon>Arachnida</taxon>
        <taxon>Araneae</taxon>
        <taxon>Araneomorphae</taxon>
        <taxon>Entelegynae</taxon>
        <taxon>Araneoidea</taxon>
        <taxon>Araneidae</taxon>
        <taxon>Caerostris</taxon>
    </lineage>
</organism>
<protein>
    <submittedName>
        <fullName evidence="2">Uncharacterized protein</fullName>
    </submittedName>
</protein>
<evidence type="ECO:0000313" key="2">
    <source>
        <dbReference type="EMBL" id="GIX81318.1"/>
    </source>
</evidence>